<dbReference type="PANTHER" id="PTHR24321:SF8">
    <property type="entry name" value="ESTRADIOL 17-BETA-DEHYDROGENASE 8-RELATED"/>
    <property type="match status" value="1"/>
</dbReference>
<dbReference type="GO" id="GO:0016491">
    <property type="term" value="F:oxidoreductase activity"/>
    <property type="evidence" value="ECO:0007669"/>
    <property type="project" value="UniProtKB-KW"/>
</dbReference>
<dbReference type="GO" id="GO:0009688">
    <property type="term" value="P:abscisic acid biosynthetic process"/>
    <property type="evidence" value="ECO:0007669"/>
    <property type="project" value="UniProtKB-ARBA"/>
</dbReference>
<dbReference type="Gene3D" id="3.40.50.720">
    <property type="entry name" value="NAD(P)-binding Rossmann-like Domain"/>
    <property type="match status" value="1"/>
</dbReference>
<keyword evidence="4" id="KW-0560">Oxidoreductase</keyword>
<dbReference type="PANTHER" id="PTHR24321">
    <property type="entry name" value="DEHYDROGENASES, SHORT CHAIN"/>
    <property type="match status" value="1"/>
</dbReference>
<dbReference type="OrthoDB" id="1669814at2759"/>
<proteinExistence type="inferred from homology"/>
<gene>
    <name evidence="9" type="ORF">SCLTRI_LOCUS7365</name>
</gene>
<keyword evidence="5" id="KW-0843">Virulence</keyword>
<dbReference type="InterPro" id="IPR036291">
    <property type="entry name" value="NAD(P)-bd_dom_sf"/>
</dbReference>
<reference evidence="9" key="1">
    <citation type="submission" date="2020-10" db="EMBL/GenBank/DDBJ databases">
        <authorList>
            <person name="Kusch S."/>
        </authorList>
    </citation>
    <scope>NUCLEOTIDE SEQUENCE</scope>
    <source>
        <strain evidence="9">SwB9</strain>
    </source>
</reference>
<evidence type="ECO:0000256" key="1">
    <source>
        <dbReference type="ARBA" id="ARBA00004972"/>
    </source>
</evidence>
<evidence type="ECO:0000256" key="7">
    <source>
        <dbReference type="ARBA" id="ARBA00069153"/>
    </source>
</evidence>
<organism evidence="9 10">
    <name type="scientific">Sclerotinia trifoliorum</name>
    <dbReference type="NCBI Taxonomy" id="28548"/>
    <lineage>
        <taxon>Eukaryota</taxon>
        <taxon>Fungi</taxon>
        <taxon>Dikarya</taxon>
        <taxon>Ascomycota</taxon>
        <taxon>Pezizomycotina</taxon>
        <taxon>Leotiomycetes</taxon>
        <taxon>Helotiales</taxon>
        <taxon>Sclerotiniaceae</taxon>
        <taxon>Sclerotinia</taxon>
    </lineage>
</organism>
<evidence type="ECO:0000256" key="2">
    <source>
        <dbReference type="ARBA" id="ARBA00006484"/>
    </source>
</evidence>
<keyword evidence="10" id="KW-1185">Reference proteome</keyword>
<evidence type="ECO:0000256" key="3">
    <source>
        <dbReference type="ARBA" id="ARBA00022857"/>
    </source>
</evidence>
<dbReference type="SUPFAM" id="SSF51735">
    <property type="entry name" value="NAD(P)-binding Rossmann-fold domains"/>
    <property type="match status" value="1"/>
</dbReference>
<keyword evidence="3" id="KW-0521">NADP</keyword>
<dbReference type="EMBL" id="CAJHIA010000028">
    <property type="protein sequence ID" value="CAD6447573.1"/>
    <property type="molecule type" value="Genomic_DNA"/>
</dbReference>
<comment type="caution">
    <text evidence="9">The sequence shown here is derived from an EMBL/GenBank/DDBJ whole genome shotgun (WGS) entry which is preliminary data.</text>
</comment>
<evidence type="ECO:0000313" key="9">
    <source>
        <dbReference type="EMBL" id="CAD6447573.1"/>
    </source>
</evidence>
<dbReference type="AlphaFoldDB" id="A0A8H2W014"/>
<dbReference type="FunFam" id="3.40.50.720:FF:000084">
    <property type="entry name" value="Short-chain dehydrogenase reductase"/>
    <property type="match status" value="1"/>
</dbReference>
<comment type="pathway">
    <text evidence="1">Hormone biosynthesis.</text>
</comment>
<protein>
    <recommendedName>
        <fullName evidence="6">Short-chain dehydrogenase/reductase ABA4</fullName>
    </recommendedName>
    <alternativeName>
        <fullName evidence="8">Abscisic acid biosynthesis cluster protein 4</fullName>
    </alternativeName>
    <alternativeName>
        <fullName evidence="7">Short-chain dehydrogenase/reductase aba4</fullName>
    </alternativeName>
</protein>
<comment type="similarity">
    <text evidence="2">Belongs to the short-chain dehydrogenases/reductases (SDR) family.</text>
</comment>
<evidence type="ECO:0000256" key="4">
    <source>
        <dbReference type="ARBA" id="ARBA00023002"/>
    </source>
</evidence>
<sequence>MHPFDQSCLQFKQHLSVFIVRLLSIYPSCLTSCFISSQLKHHFPSNLSISKLICNPHHKENNKPNTIMSLKGKVIAITGGASGMGLATAKLLSSRGAIVCIGDISRESIDSAMGGVFPTQAKGSIVDVSNRKSVDDWIDEIVKEFGKLDGAANCAGIISKHFGTKKIQELEDEDWNKIIAVNLTGMMYSLRAELSKMEDGGSIVNIASVAGTQGYPGCAPYVASKHGVIGLTRSAAKEVGDRNIRVNALAPGQIDTPMLAQGREVATENVFNSVALNRFGTAEEMAAIIAFLLCEESSYVTGAVYTADGGIST</sequence>
<dbReference type="Pfam" id="PF13561">
    <property type="entry name" value="adh_short_C2"/>
    <property type="match status" value="1"/>
</dbReference>
<accession>A0A8H2W014</accession>
<dbReference type="InterPro" id="IPR002347">
    <property type="entry name" value="SDR_fam"/>
</dbReference>
<evidence type="ECO:0000256" key="8">
    <source>
        <dbReference type="ARBA" id="ARBA00074993"/>
    </source>
</evidence>
<dbReference type="PRINTS" id="PR00081">
    <property type="entry name" value="GDHRDH"/>
</dbReference>
<evidence type="ECO:0000256" key="6">
    <source>
        <dbReference type="ARBA" id="ARBA00068707"/>
    </source>
</evidence>
<dbReference type="Proteomes" id="UP000624404">
    <property type="component" value="Unassembled WGS sequence"/>
</dbReference>
<dbReference type="PRINTS" id="PR00080">
    <property type="entry name" value="SDRFAMILY"/>
</dbReference>
<name>A0A8H2W014_9HELO</name>
<evidence type="ECO:0000256" key="5">
    <source>
        <dbReference type="ARBA" id="ARBA00023026"/>
    </source>
</evidence>
<evidence type="ECO:0000313" key="10">
    <source>
        <dbReference type="Proteomes" id="UP000624404"/>
    </source>
</evidence>
<dbReference type="InterPro" id="IPR020904">
    <property type="entry name" value="Sc_DH/Rdtase_CS"/>
</dbReference>
<dbReference type="PROSITE" id="PS00061">
    <property type="entry name" value="ADH_SHORT"/>
    <property type="match status" value="1"/>
</dbReference>